<evidence type="ECO:0000313" key="3">
    <source>
        <dbReference type="EMBL" id="MFB6394229.1"/>
    </source>
</evidence>
<protein>
    <submittedName>
        <fullName evidence="3">Gfo/Idh/MocA family oxidoreductase</fullName>
    </submittedName>
</protein>
<dbReference type="PANTHER" id="PTHR43377:SF6">
    <property type="entry name" value="GFO_IDH_MOCA-LIKE OXIDOREDUCTASE N-TERMINAL DOMAIN-CONTAINING PROTEIN"/>
    <property type="match status" value="1"/>
</dbReference>
<evidence type="ECO:0000313" key="4">
    <source>
        <dbReference type="Proteomes" id="UP001582793"/>
    </source>
</evidence>
<dbReference type="SUPFAM" id="SSF51735">
    <property type="entry name" value="NAD(P)-binding Rossmann-fold domains"/>
    <property type="match status" value="1"/>
</dbReference>
<proteinExistence type="predicted"/>
<dbReference type="Pfam" id="PF22725">
    <property type="entry name" value="GFO_IDH_MocA_C3"/>
    <property type="match status" value="1"/>
</dbReference>
<evidence type="ECO:0000259" key="2">
    <source>
        <dbReference type="Pfam" id="PF22725"/>
    </source>
</evidence>
<dbReference type="InterPro" id="IPR000683">
    <property type="entry name" value="Gfo/Idh/MocA-like_OxRdtase_N"/>
</dbReference>
<dbReference type="RefSeq" id="WP_375734444.1">
    <property type="nucleotide sequence ID" value="NZ_JBCGDC010000033.1"/>
</dbReference>
<dbReference type="InterPro" id="IPR036291">
    <property type="entry name" value="NAD(P)-bd_dom_sf"/>
</dbReference>
<dbReference type="PANTHER" id="PTHR43377">
    <property type="entry name" value="BILIVERDIN REDUCTASE A"/>
    <property type="match status" value="1"/>
</dbReference>
<dbReference type="Gene3D" id="3.40.50.720">
    <property type="entry name" value="NAD(P)-binding Rossmann-like Domain"/>
    <property type="match status" value="1"/>
</dbReference>
<gene>
    <name evidence="3" type="ORF">AAFH96_14080</name>
</gene>
<dbReference type="EMBL" id="JBCGDC010000033">
    <property type="protein sequence ID" value="MFB6394229.1"/>
    <property type="molecule type" value="Genomic_DNA"/>
</dbReference>
<feature type="domain" description="Gfo/Idh/MocA-like oxidoreductase N-terminal" evidence="1">
    <location>
        <begin position="1"/>
        <end position="120"/>
    </location>
</feature>
<keyword evidence="4" id="KW-1185">Reference proteome</keyword>
<feature type="domain" description="GFO/IDH/MocA-like oxidoreductase" evidence="2">
    <location>
        <begin position="137"/>
        <end position="237"/>
    </location>
</feature>
<dbReference type="InterPro" id="IPR051450">
    <property type="entry name" value="Gfo/Idh/MocA_Oxidoreductases"/>
</dbReference>
<dbReference type="InterPro" id="IPR055170">
    <property type="entry name" value="GFO_IDH_MocA-like_dom"/>
</dbReference>
<reference evidence="3 4" key="1">
    <citation type="submission" date="2024-04" db="EMBL/GenBank/DDBJ databases">
        <title>Polymorphospora sp. isolated from Baiyangdian Lake in Xiong'an New Area.</title>
        <authorList>
            <person name="Zhang X."/>
            <person name="Liu J."/>
        </authorList>
    </citation>
    <scope>NUCLEOTIDE SEQUENCE [LARGE SCALE GENOMIC DNA]</scope>
    <source>
        <strain evidence="3 4">2-325</strain>
    </source>
</reference>
<dbReference type="SUPFAM" id="SSF55347">
    <property type="entry name" value="Glyceraldehyde-3-phosphate dehydrogenase-like, C-terminal domain"/>
    <property type="match status" value="1"/>
</dbReference>
<dbReference type="Gene3D" id="3.30.360.10">
    <property type="entry name" value="Dihydrodipicolinate Reductase, domain 2"/>
    <property type="match status" value="1"/>
</dbReference>
<evidence type="ECO:0000259" key="1">
    <source>
        <dbReference type="Pfam" id="PF01408"/>
    </source>
</evidence>
<accession>A0ABV5CQE2</accession>
<dbReference type="Proteomes" id="UP001582793">
    <property type="component" value="Unassembled WGS sequence"/>
</dbReference>
<comment type="caution">
    <text evidence="3">The sequence shown here is derived from an EMBL/GenBank/DDBJ whole genome shotgun (WGS) entry which is preliminary data.</text>
</comment>
<dbReference type="Pfam" id="PF01408">
    <property type="entry name" value="GFO_IDH_MocA"/>
    <property type="match status" value="1"/>
</dbReference>
<name>A0ABV5CQE2_9ACTN</name>
<organism evidence="3 4">
    <name type="scientific">Polymorphospora lycopeni</name>
    <dbReference type="NCBI Taxonomy" id="3140240"/>
    <lineage>
        <taxon>Bacteria</taxon>
        <taxon>Bacillati</taxon>
        <taxon>Actinomycetota</taxon>
        <taxon>Actinomycetes</taxon>
        <taxon>Micromonosporales</taxon>
        <taxon>Micromonosporaceae</taxon>
        <taxon>Polymorphospora</taxon>
    </lineage>
</organism>
<sequence>MKVAVIGVGYWGAKLLRNLVRLLGPDRVVVADSDPDRLVRLRQQYPSVPAVPDLSAALRHRDVRAVVIATPVSTHARLTAEALHAGRHVLVEKPLAVSAARAHALSELARRHGLVLMVGHTFLFSPRVRWIAGELAAGGLGQLQYLTSSRLNLGPYRDDADVIWDLAPHDVSIALHLLKEMPESVHATARSVVRAGAPDVAFLEMTFPSGVLASVTVSWLAPRKTRTLTIVGDRKMLVYDDMAAEEPVKVYDKGLTPDHATGSGASGMACRHGDTVAPRIPGYEPMAEQLDHFLGCVRGGGRPESDGAFATSVVAVLEAADRSWREGGRRVPVGPGPAGVLARRGVQAPTVGSYTEAVP</sequence>